<comment type="caution">
    <text evidence="1">The sequence shown here is derived from an EMBL/GenBank/DDBJ whole genome shotgun (WGS) entry which is preliminary data.</text>
</comment>
<dbReference type="RefSeq" id="WP_129459406.1">
    <property type="nucleotide sequence ID" value="NZ_PPCV01000008.1"/>
</dbReference>
<evidence type="ECO:0000313" key="2">
    <source>
        <dbReference type="Proteomes" id="UP000290624"/>
    </source>
</evidence>
<dbReference type="OrthoDB" id="89044at2"/>
<dbReference type="SUPFAM" id="SSF82771">
    <property type="entry name" value="GIY-YIG endonuclease"/>
    <property type="match status" value="1"/>
</dbReference>
<keyword evidence="2" id="KW-1185">Reference proteome</keyword>
<sequence>MGSDLPKPFTLTLGDVLHAAGIEATDVLVIRHTYKPDGLTSPADATPEAVLAYTRVQHLKPGKIPAVPPRWWLIFMAEAGRRCRLLTVYDNSGEALEERTDTRRSFNLHESDALASLHGRLLIEWSKDPVNWAKRGPAGAKFPVVEIADPQVVEFPGYDKVLLSYAQLRQMVGDSRYTKWHAALGAVQGVYLIADTATGKLYVGKADGGERIWGRWTTYARDGHGGNVEMRELVERDPNQPGRYLLSILRVFGPQVPQSEVDAAEAHFKSALLSRKHGLNRN</sequence>
<dbReference type="Gene3D" id="3.40.1440.10">
    <property type="entry name" value="GIY-YIG endonuclease"/>
    <property type="match status" value="1"/>
</dbReference>
<dbReference type="EMBL" id="PPCV01000008">
    <property type="protein sequence ID" value="RXW31521.1"/>
    <property type="molecule type" value="Genomic_DNA"/>
</dbReference>
<evidence type="ECO:0000313" key="1">
    <source>
        <dbReference type="EMBL" id="RXW31521.1"/>
    </source>
</evidence>
<organism evidence="1 2">
    <name type="scientific">Propioniciclava flava</name>
    <dbReference type="NCBI Taxonomy" id="2072026"/>
    <lineage>
        <taxon>Bacteria</taxon>
        <taxon>Bacillati</taxon>
        <taxon>Actinomycetota</taxon>
        <taxon>Actinomycetes</taxon>
        <taxon>Propionibacteriales</taxon>
        <taxon>Propionibacteriaceae</taxon>
        <taxon>Propioniciclava</taxon>
    </lineage>
</organism>
<dbReference type="Proteomes" id="UP000290624">
    <property type="component" value="Unassembled WGS sequence"/>
</dbReference>
<dbReference type="InterPro" id="IPR035901">
    <property type="entry name" value="GIY-YIG_endonuc_sf"/>
</dbReference>
<name>A0A4Q2EEA0_9ACTN</name>
<reference evidence="1 2" key="1">
    <citation type="submission" date="2018-01" db="EMBL/GenBank/DDBJ databases">
        <title>Lactibacter flavus gen. nov., sp. nov., a novel bacterium of the family Propionibacteriaceae isolated from raw milk and dairy products.</title>
        <authorList>
            <person name="Wenning M."/>
            <person name="Breitenwieser F."/>
            <person name="Huptas C."/>
            <person name="von Neubeck M."/>
            <person name="Busse H.-J."/>
            <person name="Scherer S."/>
        </authorList>
    </citation>
    <scope>NUCLEOTIDE SEQUENCE [LARGE SCALE GENOMIC DNA]</scope>
    <source>
        <strain evidence="1 2">VG341</strain>
    </source>
</reference>
<dbReference type="CDD" id="cd10446">
    <property type="entry name" value="GIY-YIG_unchar_1"/>
    <property type="match status" value="1"/>
</dbReference>
<gene>
    <name evidence="1" type="ORF">C1706_11650</name>
</gene>
<protein>
    <submittedName>
        <fullName evidence="1">Excinuclease ABC subunit C</fullName>
    </submittedName>
</protein>
<accession>A0A4Q2EEA0</accession>
<proteinExistence type="predicted"/>
<dbReference type="AlphaFoldDB" id="A0A4Q2EEA0"/>